<name>A0A075J186_9VIRU</name>
<organism evidence="2 3">
    <name type="scientific">Sewage-associated circular DNA virus-8</name>
    <dbReference type="NCBI Taxonomy" id="1519397"/>
    <lineage>
        <taxon>Viruses</taxon>
        <taxon>Monodnaviria</taxon>
        <taxon>Shotokuvirae</taxon>
        <taxon>Cressdnaviricota</taxon>
        <taxon>Arfiviricetes</taxon>
        <taxon>Saturnivirales</taxon>
        <taxon>Kanorauviridae</taxon>
        <taxon>Doseivirus</taxon>
        <taxon>Doseivirus sewoxi</taxon>
    </lineage>
</organism>
<evidence type="ECO:0000256" key="1">
    <source>
        <dbReference type="SAM" id="MobiDB-lite"/>
    </source>
</evidence>
<accession>A0A075J186</accession>
<feature type="region of interest" description="Disordered" evidence="1">
    <location>
        <begin position="49"/>
        <end position="74"/>
    </location>
</feature>
<dbReference type="Proteomes" id="UP000267194">
    <property type="component" value="Segment"/>
</dbReference>
<keyword evidence="3" id="KW-1185">Reference proteome</keyword>
<reference evidence="2 3" key="1">
    <citation type="journal article" date="2014" name="Infect. Genet. Evol.">
        <title>Diverse small circular single-stranded DNA viruses identified in a freshwater pond on the McMurdo Ice Shelf (Antarctica).</title>
        <authorList>
            <person name="Zawar-Reza P."/>
            <person name="Arguello-Astorga G.R."/>
            <person name="Kraberger S."/>
            <person name="Julian L."/>
            <person name="Stainton D."/>
            <person name="Broady P.A."/>
            <person name="Varsani A."/>
        </authorList>
    </citation>
    <scope>NUCLEOTIDE SEQUENCE [LARGE SCALE GENOMIC DNA]</scope>
    <source>
        <strain evidence="2">SaCV-8_NZ-BS4075-2012</strain>
    </source>
</reference>
<protein>
    <submittedName>
        <fullName evidence="2">Uncharacterized protein</fullName>
    </submittedName>
</protein>
<dbReference type="EMBL" id="KJ547632">
    <property type="protein sequence ID" value="AIF34821.1"/>
    <property type="molecule type" value="Genomic_DNA"/>
</dbReference>
<proteinExistence type="predicted"/>
<evidence type="ECO:0000313" key="3">
    <source>
        <dbReference type="Proteomes" id="UP000267194"/>
    </source>
</evidence>
<evidence type="ECO:0000313" key="2">
    <source>
        <dbReference type="EMBL" id="AIF34821.1"/>
    </source>
</evidence>
<reference evidence="2 3" key="2">
    <citation type="journal article" date="2015" name="Infect. Genet. Evol.">
        <title>Characterisation of a diverse range of circular replication-associated protein encoding DNA viruses recovered from a sewage treatment oxidation pond.</title>
        <authorList>
            <person name="Kraberger S."/>
            <person name="Arguello-Astorga G.R."/>
            <person name="Greenfield L.G."/>
            <person name="Galilee C."/>
            <person name="Law D."/>
            <person name="Martin D.P."/>
            <person name="Varsani A."/>
        </authorList>
    </citation>
    <scope>NUCLEOTIDE SEQUENCE [LARGE SCALE GENOMIC DNA]</scope>
    <source>
        <strain evidence="2">SaCV-8_NZ-BS4075-2012</strain>
    </source>
</reference>
<sequence>MPREFHANSGRTGTGGYGTGWMANIRTANRVFQQGRRIYNEVQRIRDNRRRARNVPPGRSGPYKKAKVGRGASGSAGPAFDDYYAGSVRRGKVRKQKRKKVVKLKPAMKEAIKRLLAPGDVTGKYTKKVVSSLWFGGTPEFGGSVFDNKQKVEYLGVPFAFTPNSFNEAASILWRNRTEPSSSVPGYDSGVDFQREGLKMVVIDSSCHVTFRNNSKRAYKLKFFVLAPKKVTALEPKGDLAARLAEMNEGTNSVNNGSNVFSVSMEKIGLDPRSIPGWNKTWSVELHDILLQPGQSHIQVVQGPKWLDMDWNKFLNGGDYIEQQKFMRYMMVFYHTDLIASAGVAGSPAAPGQVGYYAEQGDIETGLFDGFGLLVDQTFHYHLKMPEQVGFQVEGGGPANGEQSLSKRRYAYAYSDYIAGKIGTLERIDDEAGGALVQS</sequence>